<gene>
    <name evidence="1" type="ORF">KO493_10880</name>
</gene>
<evidence type="ECO:0000313" key="2">
    <source>
        <dbReference type="Proteomes" id="UP001647509"/>
    </source>
</evidence>
<name>A0ACC5UA63_9FLAO</name>
<evidence type="ECO:0000313" key="1">
    <source>
        <dbReference type="EMBL" id="MBU2951201.1"/>
    </source>
</evidence>
<reference evidence="1" key="1">
    <citation type="submission" date="2021-05" db="EMBL/GenBank/DDBJ databases">
        <title>Draft genomes of bacteria isolated from model marine particles.</title>
        <authorList>
            <person name="Datta M.S."/>
            <person name="Schwartzman J.A."/>
            <person name="Enke T.N."/>
            <person name="Saavedra J."/>
            <person name="Cermak N."/>
            <person name="Cordero O.X."/>
        </authorList>
    </citation>
    <scope>NUCLEOTIDE SEQUENCE</scope>
    <source>
        <strain evidence="1">I2M19</strain>
    </source>
</reference>
<keyword evidence="2" id="KW-1185">Reference proteome</keyword>
<proteinExistence type="predicted"/>
<dbReference type="Proteomes" id="UP001647509">
    <property type="component" value="Unassembled WGS sequence"/>
</dbReference>
<comment type="caution">
    <text evidence="1">The sequence shown here is derived from an EMBL/GenBank/DDBJ whole genome shotgun (WGS) entry which is preliminary data.</text>
</comment>
<organism evidence="1 2">
    <name type="scientific">Pseudotamlana agarivorans</name>
    <dbReference type="NCBI Taxonomy" id="481183"/>
    <lineage>
        <taxon>Bacteria</taxon>
        <taxon>Pseudomonadati</taxon>
        <taxon>Bacteroidota</taxon>
        <taxon>Flavobacteriia</taxon>
        <taxon>Flavobacteriales</taxon>
        <taxon>Flavobacteriaceae</taxon>
        <taxon>Pseudotamlana</taxon>
    </lineage>
</organism>
<protein>
    <submittedName>
        <fullName evidence="1">D-2-hydroxyacid dehydrogenase</fullName>
    </submittedName>
</protein>
<dbReference type="EMBL" id="JAHKPD010000016">
    <property type="protein sequence ID" value="MBU2951201.1"/>
    <property type="molecule type" value="Genomic_DNA"/>
</dbReference>
<sequence length="320" mass="35335">MKIVVLDGYTLNPGDLSWEGIEALGRLKVYDRTPFEEEVILKKIGDADIVFTNKTPLTEAVIEKAPNLKYIGVLATGYNVVATKAAKKYGIIVTNVPEYSTKSVAQFTMALLLEMCHHVGNHNEAVQAGDWSKSPDFSFWNHPLIELSGKTMGIIGFGNIGQTTAKIAQAFGLNIVTYSRTKYPELETETCKFVSLDELLEQSDIISLHCPLFEATKYIINKNSMAKMKDGVMLINTSRGALINEEDLKNALNNDKVSSAAIDVTSVEPIDPKNPLLSAKNCIITPHIAWAPKEARFRLMQTTIDNLKAYLSNKPVNVVN</sequence>
<accession>A0ACC5UA63</accession>